<evidence type="ECO:0000259" key="2">
    <source>
        <dbReference type="Pfam" id="PF09101"/>
    </source>
</evidence>
<dbReference type="Gene3D" id="2.60.120.200">
    <property type="match status" value="1"/>
</dbReference>
<dbReference type="AlphaFoldDB" id="A0A0N9R2F1"/>
<feature type="domain" description="Exotoxin A catalytic" evidence="1">
    <location>
        <begin position="474"/>
        <end position="635"/>
    </location>
</feature>
<evidence type="ECO:0000313" key="4">
    <source>
        <dbReference type="EMBL" id="ALH24941.1"/>
    </source>
</evidence>
<organism evidence="4">
    <name type="scientific">Vibrio cholerae</name>
    <dbReference type="NCBI Taxonomy" id="666"/>
    <lineage>
        <taxon>Bacteria</taxon>
        <taxon>Pseudomonadati</taxon>
        <taxon>Pseudomonadota</taxon>
        <taxon>Gammaproteobacteria</taxon>
        <taxon>Vibrionales</taxon>
        <taxon>Vibrionaceae</taxon>
        <taxon>Vibrio</taxon>
    </lineage>
</organism>
<dbReference type="SUPFAM" id="SSF56399">
    <property type="entry name" value="ADP-ribosylation"/>
    <property type="match status" value="1"/>
</dbReference>
<protein>
    <submittedName>
        <fullName evidence="4">Cholix toxin</fullName>
    </submittedName>
</protein>
<name>A0A0N9R2F1_VIBCL</name>
<gene>
    <name evidence="4" type="primary">chxA</name>
</gene>
<dbReference type="EMBL" id="KR265172">
    <property type="protein sequence ID" value="ALH24941.1"/>
    <property type="molecule type" value="Genomic_DNA"/>
</dbReference>
<proteinExistence type="predicted"/>
<evidence type="ECO:0000259" key="1">
    <source>
        <dbReference type="Pfam" id="PF09009"/>
    </source>
</evidence>
<evidence type="ECO:0000259" key="3">
    <source>
        <dbReference type="Pfam" id="PF09102"/>
    </source>
</evidence>
<dbReference type="GO" id="GO:0047286">
    <property type="term" value="F:NAD+-diphthamide ADP-ribosyltransferase activity"/>
    <property type="evidence" value="ECO:0007669"/>
    <property type="project" value="InterPro"/>
</dbReference>
<dbReference type="InterPro" id="IPR015099">
    <property type="entry name" value="Exotox-A_cataly_dom"/>
</dbReference>
<feature type="domain" description="Exotoxin A binding" evidence="2">
    <location>
        <begin position="34"/>
        <end position="295"/>
    </location>
</feature>
<dbReference type="Pfam" id="PF09101">
    <property type="entry name" value="Exotox-A_bind"/>
    <property type="match status" value="1"/>
</dbReference>
<dbReference type="SUPFAM" id="SSF56864">
    <property type="entry name" value="Exotoxin A, middle domain"/>
    <property type="match status" value="1"/>
</dbReference>
<dbReference type="InterPro" id="IPR013320">
    <property type="entry name" value="ConA-like_dom_sf"/>
</dbReference>
<dbReference type="Pfam" id="PF09009">
    <property type="entry name" value="Exotox-A_cataly"/>
    <property type="match status" value="1"/>
</dbReference>
<feature type="domain" description="Exotoxin A middle" evidence="3">
    <location>
        <begin position="297"/>
        <end position="439"/>
    </location>
</feature>
<dbReference type="InterPro" id="IPR015185">
    <property type="entry name" value="Exotox-A_bind"/>
</dbReference>
<dbReference type="Gene3D" id="3.90.1350.10">
    <property type="entry name" value="Exotoxin A, middle domain"/>
    <property type="match status" value="1"/>
</dbReference>
<dbReference type="Gene3D" id="3.90.175.10">
    <property type="entry name" value="Diphtheria Toxin, domain 1"/>
    <property type="match status" value="1"/>
</dbReference>
<dbReference type="SUPFAM" id="SSF49899">
    <property type="entry name" value="Concanavalin A-like lectins/glucanases"/>
    <property type="match status" value="1"/>
</dbReference>
<dbReference type="InterPro" id="IPR015186">
    <property type="entry name" value="Exotox-A_middle_dom"/>
</dbReference>
<accession>A0A0N9R2F1</accession>
<sequence length="666" mass="74266">MYLTFYLEKVMKKMLLIAGATVISSMAHPTFAVEDELNIFDECRSPCSLTPEPGKPIQSKLSIPSDVVLDEGVLYYSMTINDEQNDIKDEDKGESIITIGEFATVRATRHYVNQDAPFGVINLDITTENGTKTYSYNRKEGEFAINWLVPIGEDSPASIKISVDELDQQRNIIEVPKLYSIDLDNQTLEQWKTQGNVSFSVTRPEHNIAISWPSVSYKAAQKEGSRHKRWAHWHTGLALCWLVPIDAIYNYITQQNCTLGDNWFGGSYETVAGTPKAITVKQGIEQKPVEQRIHFSKKNAMEALAAHRVCGVPLETLARSRKPRDLPDDLSCAYQAQNIVSLFVATRILFSHLDSVFTLNLDEQEPEVAERLSALRQINENNPGMVTQVLTVARQIYNDYVTHHPGLIPEQTSAGAQAADILSLFCPDADKPCVASNNDQANINIESRSGRSYLPENRAVITPQGVTNWTYQELEATHQALTREGYVFVGYHGTNHVAAQTIVNRIAPVPRGNNTENEEKWGGLYVATHAEVAHGYARIKEGTGEYGLPTRAEREARGVMLRVYIPRASLERFYRTNTPLENAERHITQVIGHSLPLRNEAFTGPESAGGEDETVIGWDMAIHAVAIPSTIPGNAYEELAIDEEAVAKEQSISAKPPYKEQKDELK</sequence>
<reference evidence="4" key="1">
    <citation type="submission" date="2015-04" db="EMBL/GenBank/DDBJ databases">
        <title>Diversity of cholix toxin genes in Vibrio cholerae.</title>
        <authorList>
            <person name="Monakhova E.V."/>
            <person name="Pisanov R.V."/>
            <person name="Arkhangel'skaya I.V."/>
        </authorList>
    </citation>
    <scope>NUCLEOTIDE SEQUENCE</scope>
    <source>
        <strain evidence="4">R-9705</strain>
    </source>
</reference>
<dbReference type="CDD" id="cd01436">
    <property type="entry name" value="Dipth_tox_like"/>
    <property type="match status" value="1"/>
</dbReference>
<dbReference type="Pfam" id="PF09102">
    <property type="entry name" value="Exotox-A_target"/>
    <property type="match status" value="1"/>
</dbReference>
<dbReference type="InterPro" id="IPR036478">
    <property type="entry name" value="Exotox-A_middle_dom_sf"/>
</dbReference>